<sequence length="187" mass="22221">MNEAQNLRRLSESGHSSYGDNITYQRSFETCRDSTMAIVHLLQEALNIYDDDPDALWSLWMHQSVSFIWESRLVIEVLQEWANIFQPVGAEATEERDWPDDIVKKKLKMAKRSYLERTQRFREDYTCRCTFVNLADRSYSQRFCDLFRSATLCKECKERRAKPQFKWSYIPEEPINVNKLQRTSTPS</sequence>
<dbReference type="EMBL" id="JAVHJO010000016">
    <property type="protein sequence ID" value="KAK6526510.1"/>
    <property type="molecule type" value="Genomic_DNA"/>
</dbReference>
<dbReference type="Proteomes" id="UP001365542">
    <property type="component" value="Unassembled WGS sequence"/>
</dbReference>
<keyword evidence="2" id="KW-1185">Reference proteome</keyword>
<dbReference type="AlphaFoldDB" id="A0AAV9WVN2"/>
<protein>
    <submittedName>
        <fullName evidence="1">Uncharacterized protein</fullName>
    </submittedName>
</protein>
<comment type="caution">
    <text evidence="1">The sequence shown here is derived from an EMBL/GenBank/DDBJ whole genome shotgun (WGS) entry which is preliminary data.</text>
</comment>
<evidence type="ECO:0000313" key="1">
    <source>
        <dbReference type="EMBL" id="KAK6526510.1"/>
    </source>
</evidence>
<gene>
    <name evidence="1" type="ORF">TWF694_005093</name>
</gene>
<evidence type="ECO:0000313" key="2">
    <source>
        <dbReference type="Proteomes" id="UP001365542"/>
    </source>
</evidence>
<reference evidence="1 2" key="1">
    <citation type="submission" date="2019-10" db="EMBL/GenBank/DDBJ databases">
        <authorList>
            <person name="Palmer J.M."/>
        </authorList>
    </citation>
    <scope>NUCLEOTIDE SEQUENCE [LARGE SCALE GENOMIC DNA]</scope>
    <source>
        <strain evidence="1 2">TWF694</strain>
    </source>
</reference>
<accession>A0AAV9WVN2</accession>
<proteinExistence type="predicted"/>
<name>A0AAV9WVN2_9PEZI</name>
<organism evidence="1 2">
    <name type="scientific">Orbilia ellipsospora</name>
    <dbReference type="NCBI Taxonomy" id="2528407"/>
    <lineage>
        <taxon>Eukaryota</taxon>
        <taxon>Fungi</taxon>
        <taxon>Dikarya</taxon>
        <taxon>Ascomycota</taxon>
        <taxon>Pezizomycotina</taxon>
        <taxon>Orbiliomycetes</taxon>
        <taxon>Orbiliales</taxon>
        <taxon>Orbiliaceae</taxon>
        <taxon>Orbilia</taxon>
    </lineage>
</organism>